<gene>
    <name evidence="1" type="ORF">C9994_04925</name>
</gene>
<dbReference type="EMBL" id="PYVU01000029">
    <property type="protein sequence ID" value="PTB96965.1"/>
    <property type="molecule type" value="Genomic_DNA"/>
</dbReference>
<reference evidence="1 2" key="1">
    <citation type="submission" date="2018-03" db="EMBL/GenBank/DDBJ databases">
        <title>Cross-interface Injection: A General Nanoliter Liquid Handling Method Applied to Single Cells Genome Amplification Automated Nanoliter Liquid Handling Applied to Single Cell Multiple Displacement Amplification.</title>
        <authorList>
            <person name="Yun J."/>
            <person name="Xu P."/>
            <person name="Xu J."/>
            <person name="Dai X."/>
            <person name="Wang Y."/>
            <person name="Zheng X."/>
            <person name="Cao C."/>
            <person name="Yi Q."/>
            <person name="Zhu Y."/>
            <person name="Wang L."/>
            <person name="Dong Z."/>
            <person name="Huang Y."/>
            <person name="Huang L."/>
            <person name="Du W."/>
        </authorList>
    </citation>
    <scope>NUCLEOTIDE SEQUENCE [LARGE SCALE GENOMIC DNA]</scope>
    <source>
        <strain evidence="1 2">Z-D1-2</strain>
    </source>
</reference>
<evidence type="ECO:0000313" key="2">
    <source>
        <dbReference type="Proteomes" id="UP000240608"/>
    </source>
</evidence>
<dbReference type="Proteomes" id="UP000240608">
    <property type="component" value="Unassembled WGS sequence"/>
</dbReference>
<comment type="caution">
    <text evidence="1">The sequence shown here is derived from an EMBL/GenBank/DDBJ whole genome shotgun (WGS) entry which is preliminary data.</text>
</comment>
<organism evidence="1 2">
    <name type="scientific">Marivirga lumbricoides</name>
    <dbReference type="NCBI Taxonomy" id="1046115"/>
    <lineage>
        <taxon>Bacteria</taxon>
        <taxon>Pseudomonadati</taxon>
        <taxon>Bacteroidota</taxon>
        <taxon>Cytophagia</taxon>
        <taxon>Cytophagales</taxon>
        <taxon>Marivirgaceae</taxon>
        <taxon>Marivirga</taxon>
    </lineage>
</organism>
<accession>A0A2T4DT18</accession>
<sequence>MTFCAFLASCCQHEYEDKEFLFNNYELSFFSAYSFGDTIYFENQFGDIDTIEIVEITPTNTDPKSACGKGLLMNPRPTNSKAIKIKHLPIDKWHGTTEQHFNDGEIKKSINYQTFLSMTKFPLEKEVGNQITFKDFHSDLALDSVRNDTLTLNHKKWSAYFVAEHAYPERVRDSLSILKVFWTVEDGLIAYETKAGLLWTKK</sequence>
<evidence type="ECO:0000313" key="1">
    <source>
        <dbReference type="EMBL" id="PTB96965.1"/>
    </source>
</evidence>
<name>A0A2T4DT18_9BACT</name>
<protein>
    <submittedName>
        <fullName evidence="1">Uncharacterized protein</fullName>
    </submittedName>
</protein>
<dbReference type="AlphaFoldDB" id="A0A2T4DT18"/>
<proteinExistence type="predicted"/>